<reference evidence="2 3" key="1">
    <citation type="submission" date="2019-11" db="EMBL/GenBank/DDBJ databases">
        <title>Bacillus idriensis genome.</title>
        <authorList>
            <person name="Konopka E.N."/>
            <person name="Newman J.D."/>
        </authorList>
    </citation>
    <scope>NUCLEOTIDE SEQUENCE [LARGE SCALE GENOMIC DNA]</scope>
    <source>
        <strain evidence="2 3">DSM 19097</strain>
    </source>
</reference>
<keyword evidence="1" id="KW-0472">Membrane</keyword>
<feature type="transmembrane region" description="Helical" evidence="1">
    <location>
        <begin position="70"/>
        <end position="94"/>
    </location>
</feature>
<protein>
    <submittedName>
        <fullName evidence="2">DUF2254 domain-containing protein</fullName>
    </submittedName>
</protein>
<dbReference type="Proteomes" id="UP000441585">
    <property type="component" value="Unassembled WGS sequence"/>
</dbReference>
<feature type="transmembrane region" description="Helical" evidence="1">
    <location>
        <begin position="106"/>
        <end position="124"/>
    </location>
</feature>
<dbReference type="Pfam" id="PF10011">
    <property type="entry name" value="DUF2254"/>
    <property type="match status" value="1"/>
</dbReference>
<evidence type="ECO:0000313" key="3">
    <source>
        <dbReference type="Proteomes" id="UP000441585"/>
    </source>
</evidence>
<feature type="transmembrane region" description="Helical" evidence="1">
    <location>
        <begin position="136"/>
        <end position="157"/>
    </location>
</feature>
<proteinExistence type="predicted"/>
<feature type="transmembrane region" description="Helical" evidence="1">
    <location>
        <begin position="12"/>
        <end position="33"/>
    </location>
</feature>
<sequence length="431" mass="49142">MPIKPILVKVKSNFWITPAIYAVLFFILAVLSMTGDRYLAENGYYKHIPSVFLTDKELAHTILSATSTSLLTMTTITFSSVLVVLTTFLANFSPRTMHNFNSDSKIQRVLGVFIGGYIYSLVLLNQVRENETSNDFIVPTLAIIVAFICVGMFVFLIHHMTEWIKVGNVISNITKETLSSIEDKKRTDNPEEDFSLDKEKTFEVKSRYEGYIQDIALSELIDFAEKEQLVISFTKDQGDYVDVDTPLLLVSSESESLDEDEILKFITFNTDHESKHDIEFGIQKIAEIALRGIAPGKNDPETAIACMEHLAQILTKIGKNHSPSPYHRDSKNQIRIVLPKPTFTDYLYESFYQIRHYGKEDVSVMASVLKALILVAETNRNEIKQEVWEFSAYIYEGIKQQEWLSLDKTMLNKQLKKLANACGKEETERIL</sequence>
<keyword evidence="3" id="KW-1185">Reference proteome</keyword>
<name>A0A6I2M8P4_9BACI</name>
<dbReference type="AlphaFoldDB" id="A0A6I2M8P4"/>
<evidence type="ECO:0000313" key="2">
    <source>
        <dbReference type="EMBL" id="MRX53286.1"/>
    </source>
</evidence>
<gene>
    <name evidence="2" type="ORF">GJU41_04830</name>
</gene>
<dbReference type="InterPro" id="IPR018723">
    <property type="entry name" value="DUF2254_membrane"/>
</dbReference>
<dbReference type="EMBL" id="WKKF01000001">
    <property type="protein sequence ID" value="MRX53286.1"/>
    <property type="molecule type" value="Genomic_DNA"/>
</dbReference>
<comment type="caution">
    <text evidence="2">The sequence shown here is derived from an EMBL/GenBank/DDBJ whole genome shotgun (WGS) entry which is preliminary data.</text>
</comment>
<dbReference type="RefSeq" id="WP_083328178.1">
    <property type="nucleotide sequence ID" value="NZ_CAJFZX010000008.1"/>
</dbReference>
<organism evidence="2 3">
    <name type="scientific">Metabacillus idriensis</name>
    <dbReference type="NCBI Taxonomy" id="324768"/>
    <lineage>
        <taxon>Bacteria</taxon>
        <taxon>Bacillati</taxon>
        <taxon>Bacillota</taxon>
        <taxon>Bacilli</taxon>
        <taxon>Bacillales</taxon>
        <taxon>Bacillaceae</taxon>
        <taxon>Metabacillus</taxon>
    </lineage>
</organism>
<accession>A0A6I2M8P4</accession>
<keyword evidence="1" id="KW-1133">Transmembrane helix</keyword>
<evidence type="ECO:0000256" key="1">
    <source>
        <dbReference type="SAM" id="Phobius"/>
    </source>
</evidence>
<keyword evidence="1" id="KW-0812">Transmembrane</keyword>